<dbReference type="AlphaFoldDB" id="Q84Z38"/>
<keyword evidence="1" id="KW-0812">Transmembrane</keyword>
<dbReference type="Proteomes" id="UP000000763">
    <property type="component" value="Chromosome 7"/>
</dbReference>
<protein>
    <submittedName>
        <fullName evidence="2">Uncharacterized protein</fullName>
    </submittedName>
</protein>
<keyword evidence="1" id="KW-1133">Transmembrane helix</keyword>
<evidence type="ECO:0000256" key="1">
    <source>
        <dbReference type="SAM" id="Phobius"/>
    </source>
</evidence>
<accession>Q84Z38</accession>
<dbReference type="EMBL" id="AP005051">
    <property type="protein sequence ID" value="BAC57342.1"/>
    <property type="molecule type" value="Genomic_DNA"/>
</dbReference>
<keyword evidence="1" id="KW-0472">Membrane</keyword>
<feature type="transmembrane region" description="Helical" evidence="1">
    <location>
        <begin position="138"/>
        <end position="163"/>
    </location>
</feature>
<name>Q84Z38_ORYSJ</name>
<evidence type="ECO:0000313" key="2">
    <source>
        <dbReference type="EMBL" id="BAC57342.1"/>
    </source>
</evidence>
<gene>
    <name evidence="2" type="primary">P0458G06.123</name>
</gene>
<reference evidence="3" key="1">
    <citation type="journal article" date="2005" name="Nature">
        <title>The map-based sequence of the rice genome.</title>
        <authorList>
            <consortium name="International rice genome sequencing project (IRGSP)"/>
            <person name="Matsumoto T."/>
            <person name="Wu J."/>
            <person name="Kanamori H."/>
            <person name="Katayose Y."/>
            <person name="Fujisawa M."/>
            <person name="Namiki N."/>
            <person name="Mizuno H."/>
            <person name="Yamamoto K."/>
            <person name="Antonio B.A."/>
            <person name="Baba T."/>
            <person name="Sakata K."/>
            <person name="Nagamura Y."/>
            <person name="Aoki H."/>
            <person name="Arikawa K."/>
            <person name="Arita K."/>
            <person name="Bito T."/>
            <person name="Chiden Y."/>
            <person name="Fujitsuka N."/>
            <person name="Fukunaka R."/>
            <person name="Hamada M."/>
            <person name="Harada C."/>
            <person name="Hayashi A."/>
            <person name="Hijishita S."/>
            <person name="Honda M."/>
            <person name="Hosokawa S."/>
            <person name="Ichikawa Y."/>
            <person name="Idonuma A."/>
            <person name="Iijima M."/>
            <person name="Ikeda M."/>
            <person name="Ikeno M."/>
            <person name="Ito K."/>
            <person name="Ito S."/>
            <person name="Ito T."/>
            <person name="Ito Y."/>
            <person name="Ito Y."/>
            <person name="Iwabuchi A."/>
            <person name="Kamiya K."/>
            <person name="Karasawa W."/>
            <person name="Kurita K."/>
            <person name="Katagiri S."/>
            <person name="Kikuta A."/>
            <person name="Kobayashi H."/>
            <person name="Kobayashi N."/>
            <person name="Machita K."/>
            <person name="Maehara T."/>
            <person name="Masukawa M."/>
            <person name="Mizubayashi T."/>
            <person name="Mukai Y."/>
            <person name="Nagasaki H."/>
            <person name="Nagata Y."/>
            <person name="Naito S."/>
            <person name="Nakashima M."/>
            <person name="Nakama Y."/>
            <person name="Nakamichi Y."/>
            <person name="Nakamura M."/>
            <person name="Meguro A."/>
            <person name="Negishi M."/>
            <person name="Ohta I."/>
            <person name="Ohta T."/>
            <person name="Okamoto M."/>
            <person name="Ono N."/>
            <person name="Saji S."/>
            <person name="Sakaguchi M."/>
            <person name="Sakai K."/>
            <person name="Shibata M."/>
            <person name="Shimokawa T."/>
            <person name="Song J."/>
            <person name="Takazaki Y."/>
            <person name="Terasawa K."/>
            <person name="Tsugane M."/>
            <person name="Tsuji K."/>
            <person name="Ueda S."/>
            <person name="Waki K."/>
            <person name="Yamagata H."/>
            <person name="Yamamoto M."/>
            <person name="Yamamoto S."/>
            <person name="Yamane H."/>
            <person name="Yoshiki S."/>
            <person name="Yoshihara R."/>
            <person name="Yukawa K."/>
            <person name="Zhong H."/>
            <person name="Yano M."/>
            <person name="Yuan Q."/>
            <person name="Ouyang S."/>
            <person name="Liu J."/>
            <person name="Jones K.M."/>
            <person name="Gansberger K."/>
            <person name="Moffat K."/>
            <person name="Hill J."/>
            <person name="Bera J."/>
            <person name="Fadrosh D."/>
            <person name="Jin S."/>
            <person name="Johri S."/>
            <person name="Kim M."/>
            <person name="Overton L."/>
            <person name="Reardon M."/>
            <person name="Tsitrin T."/>
            <person name="Vuong H."/>
            <person name="Weaver B."/>
            <person name="Ciecko A."/>
            <person name="Tallon L."/>
            <person name="Jackson J."/>
            <person name="Pai G."/>
            <person name="Aken S.V."/>
            <person name="Utterback T."/>
            <person name="Reidmuller S."/>
            <person name="Feldblyum T."/>
            <person name="Hsiao J."/>
            <person name="Zismann V."/>
            <person name="Iobst S."/>
            <person name="de Vazeille A.R."/>
            <person name="Buell C.R."/>
            <person name="Ying K."/>
            <person name="Li Y."/>
            <person name="Lu T."/>
            <person name="Huang Y."/>
            <person name="Zhao Q."/>
            <person name="Feng Q."/>
            <person name="Zhang L."/>
            <person name="Zhu J."/>
            <person name="Weng Q."/>
            <person name="Mu J."/>
            <person name="Lu Y."/>
            <person name="Fan D."/>
            <person name="Liu Y."/>
            <person name="Guan J."/>
            <person name="Zhang Y."/>
            <person name="Yu S."/>
            <person name="Liu X."/>
            <person name="Zhang Y."/>
            <person name="Hong G."/>
            <person name="Han B."/>
            <person name="Choisne N."/>
            <person name="Demange N."/>
            <person name="Orjeda G."/>
            <person name="Samain S."/>
            <person name="Cattolico L."/>
            <person name="Pelletier E."/>
            <person name="Couloux A."/>
            <person name="Segurens B."/>
            <person name="Wincker P."/>
            <person name="D'Hont A."/>
            <person name="Scarpelli C."/>
            <person name="Weissenbach J."/>
            <person name="Salanoubat M."/>
            <person name="Quetier F."/>
            <person name="Yu Y."/>
            <person name="Kim H.R."/>
            <person name="Rambo T."/>
            <person name="Currie J."/>
            <person name="Collura K."/>
            <person name="Luo M."/>
            <person name="Yang T."/>
            <person name="Ammiraju J.S.S."/>
            <person name="Engler F."/>
            <person name="Soderlund C."/>
            <person name="Wing R.A."/>
            <person name="Palmer L.E."/>
            <person name="de la Bastide M."/>
            <person name="Spiegel L."/>
            <person name="Nascimento L."/>
            <person name="Zutavern T."/>
            <person name="O'Shaughnessy A."/>
            <person name="Dike S."/>
            <person name="Dedhia N."/>
            <person name="Preston R."/>
            <person name="Balija V."/>
            <person name="McCombie W.R."/>
            <person name="Chow T."/>
            <person name="Chen H."/>
            <person name="Chung M."/>
            <person name="Chen C."/>
            <person name="Shaw J."/>
            <person name="Wu H."/>
            <person name="Hsiao K."/>
            <person name="Chao Y."/>
            <person name="Chu M."/>
            <person name="Cheng C."/>
            <person name="Hour A."/>
            <person name="Lee P."/>
            <person name="Lin S."/>
            <person name="Lin Y."/>
            <person name="Liou J."/>
            <person name="Liu S."/>
            <person name="Hsing Y."/>
            <person name="Raghuvanshi S."/>
            <person name="Mohanty A."/>
            <person name="Bharti A.K."/>
            <person name="Gaur A."/>
            <person name="Gupta V."/>
            <person name="Kumar D."/>
            <person name="Ravi V."/>
            <person name="Vij S."/>
            <person name="Kapur A."/>
            <person name="Khurana P."/>
            <person name="Khurana P."/>
            <person name="Khurana J.P."/>
            <person name="Tyagi A.K."/>
            <person name="Gaikwad K."/>
            <person name="Singh A."/>
            <person name="Dalal V."/>
            <person name="Srivastava S."/>
            <person name="Dixit A."/>
            <person name="Pal A.K."/>
            <person name="Ghazi I.A."/>
            <person name="Yadav M."/>
            <person name="Pandit A."/>
            <person name="Bhargava A."/>
            <person name="Sureshbabu K."/>
            <person name="Batra K."/>
            <person name="Sharma T.R."/>
            <person name="Mohapatra T."/>
            <person name="Singh N.K."/>
            <person name="Messing J."/>
            <person name="Nelson A.B."/>
            <person name="Fuks G."/>
            <person name="Kavchok S."/>
            <person name="Keizer G."/>
            <person name="Linton E."/>
            <person name="Llaca V."/>
            <person name="Song R."/>
            <person name="Tanyolac B."/>
            <person name="Young S."/>
            <person name="Ho-Il K."/>
            <person name="Hahn J.H."/>
            <person name="Sangsakoo G."/>
            <person name="Vanavichit A."/>
            <person name="de Mattos Luiz.A.T."/>
            <person name="Zimmer P.D."/>
            <person name="Malone G."/>
            <person name="Dellagostin O."/>
            <person name="de Oliveira A.C."/>
            <person name="Bevan M."/>
            <person name="Bancroft I."/>
            <person name="Minx P."/>
            <person name="Cordum H."/>
            <person name="Wilson R."/>
            <person name="Cheng Z."/>
            <person name="Jin W."/>
            <person name="Jiang J."/>
            <person name="Leong S.A."/>
            <person name="Iwama H."/>
            <person name="Gojobori T."/>
            <person name="Itoh T."/>
            <person name="Niimura Y."/>
            <person name="Fujii Y."/>
            <person name="Habara T."/>
            <person name="Sakai H."/>
            <person name="Sato Y."/>
            <person name="Wilson G."/>
            <person name="Kumar K."/>
            <person name="McCouch S."/>
            <person name="Juretic N."/>
            <person name="Hoen D."/>
            <person name="Wright S."/>
            <person name="Bruskiewich R."/>
            <person name="Bureau T."/>
            <person name="Miyao A."/>
            <person name="Hirochika H."/>
            <person name="Nishikawa T."/>
            <person name="Kadowaki K."/>
            <person name="Sugiura M."/>
            <person name="Burr B."/>
            <person name="Sasaki T."/>
        </authorList>
    </citation>
    <scope>NUCLEOTIDE SEQUENCE [LARGE SCALE GENOMIC DNA]</scope>
    <source>
        <strain evidence="3">cv. Nipponbare</strain>
    </source>
</reference>
<proteinExistence type="predicted"/>
<evidence type="ECO:0000313" key="3">
    <source>
        <dbReference type="Proteomes" id="UP000000763"/>
    </source>
</evidence>
<reference evidence="3" key="2">
    <citation type="journal article" date="2008" name="Nucleic Acids Res.">
        <title>The rice annotation project database (RAP-DB): 2008 update.</title>
        <authorList>
            <consortium name="The rice annotation project (RAP)"/>
        </authorList>
    </citation>
    <scope>GENOME REANNOTATION</scope>
    <source>
        <strain evidence="3">cv. Nipponbare</strain>
    </source>
</reference>
<organism evidence="2 3">
    <name type="scientific">Oryza sativa subsp. japonica</name>
    <name type="common">Rice</name>
    <dbReference type="NCBI Taxonomy" id="39947"/>
    <lineage>
        <taxon>Eukaryota</taxon>
        <taxon>Viridiplantae</taxon>
        <taxon>Streptophyta</taxon>
        <taxon>Embryophyta</taxon>
        <taxon>Tracheophyta</taxon>
        <taxon>Spermatophyta</taxon>
        <taxon>Magnoliopsida</taxon>
        <taxon>Liliopsida</taxon>
        <taxon>Poales</taxon>
        <taxon>Poaceae</taxon>
        <taxon>BOP clade</taxon>
        <taxon>Oryzoideae</taxon>
        <taxon>Oryzeae</taxon>
        <taxon>Oryzinae</taxon>
        <taxon>Oryza</taxon>
        <taxon>Oryza sativa</taxon>
    </lineage>
</organism>
<sequence length="223" mass="23959">MEEGGGAEEVWGGVEAKSAVGVATEKSSGAEEAAPRRETKAFFWVLIHFLDSTTTDSQNLGDNLDCLGELEILGEAAAARSSPKQAQRRQWPFRGAPARPVWLCAVAAKVGRGGDGDERHWEDVESNTIYTVALGMAFYVRLVLTASLWILFALAVGGATLHADESGGAGKLWSVVTVVFGWSGQPDYIDAQPAAPEEEWSMVVAAGWPVNAILIWFKILDPQ</sequence>